<dbReference type="CDD" id="cd00033">
    <property type="entry name" value="CCP"/>
    <property type="match status" value="1"/>
</dbReference>
<evidence type="ECO:0000256" key="2">
    <source>
        <dbReference type="SAM" id="MobiDB-lite"/>
    </source>
</evidence>
<dbReference type="SMR" id="B4MTU1"/>
<dbReference type="SMART" id="SM00137">
    <property type="entry name" value="MAM"/>
    <property type="match status" value="1"/>
</dbReference>
<keyword evidence="3" id="KW-0472">Membrane</keyword>
<feature type="region of interest" description="Disordered" evidence="2">
    <location>
        <begin position="497"/>
        <end position="516"/>
    </location>
</feature>
<dbReference type="InterPro" id="IPR036024">
    <property type="entry name" value="Somatomedin_B-like_dom_sf"/>
</dbReference>
<accession>B4MTU1</accession>
<dbReference type="PANTHER" id="PTHR23282">
    <property type="entry name" value="APICAL ENDOSOMAL GLYCOPROTEIN PRECURSOR"/>
    <property type="match status" value="1"/>
</dbReference>
<dbReference type="InterPro" id="IPR001212">
    <property type="entry name" value="Somatomedin_B_dom"/>
</dbReference>
<protein>
    <submittedName>
        <fullName evidence="6">Uncharacterized protein</fullName>
    </submittedName>
</protein>
<feature type="domain" description="SMB" evidence="5">
    <location>
        <begin position="260"/>
        <end position="315"/>
    </location>
</feature>
<dbReference type="eggNOG" id="ENOG502QSMD">
    <property type="taxonomic scope" value="Eukaryota"/>
</dbReference>
<keyword evidence="1" id="KW-1015">Disulfide bond</keyword>
<evidence type="ECO:0000256" key="1">
    <source>
        <dbReference type="ARBA" id="ARBA00023157"/>
    </source>
</evidence>
<dbReference type="InParanoid" id="B4MTU1"/>
<dbReference type="InterPro" id="IPR000998">
    <property type="entry name" value="MAM_dom"/>
</dbReference>
<dbReference type="SUPFAM" id="SSF49899">
    <property type="entry name" value="Concanavalin A-like lectins/glucanases"/>
    <property type="match status" value="1"/>
</dbReference>
<dbReference type="InterPro" id="IPR035976">
    <property type="entry name" value="Sushi/SCR/CCP_sf"/>
</dbReference>
<dbReference type="OrthoDB" id="6107927at2759"/>
<dbReference type="Proteomes" id="UP000007798">
    <property type="component" value="Unassembled WGS sequence"/>
</dbReference>
<dbReference type="PROSITE" id="PS00524">
    <property type="entry name" value="SMB_1"/>
    <property type="match status" value="1"/>
</dbReference>
<dbReference type="PROSITE" id="PS50958">
    <property type="entry name" value="SMB_2"/>
    <property type="match status" value="1"/>
</dbReference>
<dbReference type="GO" id="GO:0016020">
    <property type="term" value="C:membrane"/>
    <property type="evidence" value="ECO:0007669"/>
    <property type="project" value="InterPro"/>
</dbReference>
<dbReference type="Pfam" id="PF00629">
    <property type="entry name" value="MAM"/>
    <property type="match status" value="1"/>
</dbReference>
<evidence type="ECO:0000313" key="7">
    <source>
        <dbReference type="Proteomes" id="UP000007798"/>
    </source>
</evidence>
<dbReference type="SMART" id="SM00032">
    <property type="entry name" value="CCP"/>
    <property type="match status" value="1"/>
</dbReference>
<dbReference type="Pfam" id="PF01033">
    <property type="entry name" value="Somatomedin_B"/>
    <property type="match status" value="1"/>
</dbReference>
<dbReference type="AlphaFoldDB" id="B4MTU1"/>
<feature type="transmembrane region" description="Helical" evidence="3">
    <location>
        <begin position="448"/>
        <end position="467"/>
    </location>
</feature>
<dbReference type="FunCoup" id="B4MTU1">
    <property type="interactions" value="17"/>
</dbReference>
<dbReference type="SUPFAM" id="SSF57535">
    <property type="entry name" value="Complement control module/SCR domain"/>
    <property type="match status" value="1"/>
</dbReference>
<dbReference type="InterPro" id="IPR000436">
    <property type="entry name" value="Sushi_SCR_CCP_dom"/>
</dbReference>
<dbReference type="InterPro" id="IPR013320">
    <property type="entry name" value="ConA-like_dom_sf"/>
</dbReference>
<dbReference type="PROSITE" id="PS50060">
    <property type="entry name" value="MAM_2"/>
    <property type="match status" value="1"/>
</dbReference>
<dbReference type="Gene3D" id="2.60.120.200">
    <property type="match status" value="1"/>
</dbReference>
<dbReference type="InterPro" id="IPR051560">
    <property type="entry name" value="MAM_domain-containing"/>
</dbReference>
<reference evidence="6 7" key="1">
    <citation type="journal article" date="2007" name="Nature">
        <title>Evolution of genes and genomes on the Drosophila phylogeny.</title>
        <authorList>
            <consortium name="Drosophila 12 Genomes Consortium"/>
            <person name="Clark A.G."/>
            <person name="Eisen M.B."/>
            <person name="Smith D.R."/>
            <person name="Bergman C.M."/>
            <person name="Oliver B."/>
            <person name="Markow T.A."/>
            <person name="Kaufman T.C."/>
            <person name="Kellis M."/>
            <person name="Gelbart W."/>
            <person name="Iyer V.N."/>
            <person name="Pollard D.A."/>
            <person name="Sackton T.B."/>
            <person name="Larracuente A.M."/>
            <person name="Singh N.D."/>
            <person name="Abad J.P."/>
            <person name="Abt D.N."/>
            <person name="Adryan B."/>
            <person name="Aguade M."/>
            <person name="Akashi H."/>
            <person name="Anderson W.W."/>
            <person name="Aquadro C.F."/>
            <person name="Ardell D.H."/>
            <person name="Arguello R."/>
            <person name="Artieri C.G."/>
            <person name="Barbash D.A."/>
            <person name="Barker D."/>
            <person name="Barsanti P."/>
            <person name="Batterham P."/>
            <person name="Batzoglou S."/>
            <person name="Begun D."/>
            <person name="Bhutkar A."/>
            <person name="Blanco E."/>
            <person name="Bosak S.A."/>
            <person name="Bradley R.K."/>
            <person name="Brand A.D."/>
            <person name="Brent M.R."/>
            <person name="Brooks A.N."/>
            <person name="Brown R.H."/>
            <person name="Butlin R.K."/>
            <person name="Caggese C."/>
            <person name="Calvi B.R."/>
            <person name="Bernardo de Carvalho A."/>
            <person name="Caspi A."/>
            <person name="Castrezana S."/>
            <person name="Celniker S.E."/>
            <person name="Chang J.L."/>
            <person name="Chapple C."/>
            <person name="Chatterji S."/>
            <person name="Chinwalla A."/>
            <person name="Civetta A."/>
            <person name="Clifton S.W."/>
            <person name="Comeron J.M."/>
            <person name="Costello J.C."/>
            <person name="Coyne J.A."/>
            <person name="Daub J."/>
            <person name="David R.G."/>
            <person name="Delcher A.L."/>
            <person name="Delehaunty K."/>
            <person name="Do C.B."/>
            <person name="Ebling H."/>
            <person name="Edwards K."/>
            <person name="Eickbush T."/>
            <person name="Evans J.D."/>
            <person name="Filipski A."/>
            <person name="Findeiss S."/>
            <person name="Freyhult E."/>
            <person name="Fulton L."/>
            <person name="Fulton R."/>
            <person name="Garcia A.C."/>
            <person name="Gardiner A."/>
            <person name="Garfield D.A."/>
            <person name="Garvin B.E."/>
            <person name="Gibson G."/>
            <person name="Gilbert D."/>
            <person name="Gnerre S."/>
            <person name="Godfrey J."/>
            <person name="Good R."/>
            <person name="Gotea V."/>
            <person name="Gravely B."/>
            <person name="Greenberg A.J."/>
            <person name="Griffiths-Jones S."/>
            <person name="Gross S."/>
            <person name="Guigo R."/>
            <person name="Gustafson E.A."/>
            <person name="Haerty W."/>
            <person name="Hahn M.W."/>
            <person name="Halligan D.L."/>
            <person name="Halpern A.L."/>
            <person name="Halter G.M."/>
            <person name="Han M.V."/>
            <person name="Heger A."/>
            <person name="Hillier L."/>
            <person name="Hinrichs A.S."/>
            <person name="Holmes I."/>
            <person name="Hoskins R.A."/>
            <person name="Hubisz M.J."/>
            <person name="Hultmark D."/>
            <person name="Huntley M.A."/>
            <person name="Jaffe D.B."/>
            <person name="Jagadeeshan S."/>
            <person name="Jeck W.R."/>
            <person name="Johnson J."/>
            <person name="Jones C.D."/>
            <person name="Jordan W.C."/>
            <person name="Karpen G.H."/>
            <person name="Kataoka E."/>
            <person name="Keightley P.D."/>
            <person name="Kheradpour P."/>
            <person name="Kirkness E.F."/>
            <person name="Koerich L.B."/>
            <person name="Kristiansen K."/>
            <person name="Kudrna D."/>
            <person name="Kulathinal R.J."/>
            <person name="Kumar S."/>
            <person name="Kwok R."/>
            <person name="Lander E."/>
            <person name="Langley C.H."/>
            <person name="Lapoint R."/>
            <person name="Lazzaro B.P."/>
            <person name="Lee S.J."/>
            <person name="Levesque L."/>
            <person name="Li R."/>
            <person name="Lin C.F."/>
            <person name="Lin M.F."/>
            <person name="Lindblad-Toh K."/>
            <person name="Llopart A."/>
            <person name="Long M."/>
            <person name="Low L."/>
            <person name="Lozovsky E."/>
            <person name="Lu J."/>
            <person name="Luo M."/>
            <person name="Machado C.A."/>
            <person name="Makalowski W."/>
            <person name="Marzo M."/>
            <person name="Matsuda M."/>
            <person name="Matzkin L."/>
            <person name="McAllister B."/>
            <person name="McBride C.S."/>
            <person name="McKernan B."/>
            <person name="McKernan K."/>
            <person name="Mendez-Lago M."/>
            <person name="Minx P."/>
            <person name="Mollenhauer M.U."/>
            <person name="Montooth K."/>
            <person name="Mount S.M."/>
            <person name="Mu X."/>
            <person name="Myers E."/>
            <person name="Negre B."/>
            <person name="Newfeld S."/>
            <person name="Nielsen R."/>
            <person name="Noor M.A."/>
            <person name="O'Grady P."/>
            <person name="Pachter L."/>
            <person name="Papaceit M."/>
            <person name="Parisi M.J."/>
            <person name="Parisi M."/>
            <person name="Parts L."/>
            <person name="Pedersen J.S."/>
            <person name="Pesole G."/>
            <person name="Phillippy A.M."/>
            <person name="Ponting C.P."/>
            <person name="Pop M."/>
            <person name="Porcelli D."/>
            <person name="Powell J.R."/>
            <person name="Prohaska S."/>
            <person name="Pruitt K."/>
            <person name="Puig M."/>
            <person name="Quesneville H."/>
            <person name="Ram K.R."/>
            <person name="Rand D."/>
            <person name="Rasmussen M.D."/>
            <person name="Reed L.K."/>
            <person name="Reenan R."/>
            <person name="Reily A."/>
            <person name="Remington K.A."/>
            <person name="Rieger T.T."/>
            <person name="Ritchie M.G."/>
            <person name="Robin C."/>
            <person name="Rogers Y.H."/>
            <person name="Rohde C."/>
            <person name="Rozas J."/>
            <person name="Rubenfield M.J."/>
            <person name="Ruiz A."/>
            <person name="Russo S."/>
            <person name="Salzberg S.L."/>
            <person name="Sanchez-Gracia A."/>
            <person name="Saranga D.J."/>
            <person name="Sato H."/>
            <person name="Schaeffer S.W."/>
            <person name="Schatz M.C."/>
            <person name="Schlenke T."/>
            <person name="Schwartz R."/>
            <person name="Segarra C."/>
            <person name="Singh R.S."/>
            <person name="Sirot L."/>
            <person name="Sirota M."/>
            <person name="Sisneros N.B."/>
            <person name="Smith C.D."/>
            <person name="Smith T.F."/>
            <person name="Spieth J."/>
            <person name="Stage D.E."/>
            <person name="Stark A."/>
            <person name="Stephan W."/>
            <person name="Strausberg R.L."/>
            <person name="Strempel S."/>
            <person name="Sturgill D."/>
            <person name="Sutton G."/>
            <person name="Sutton G.G."/>
            <person name="Tao W."/>
            <person name="Teichmann S."/>
            <person name="Tobari Y.N."/>
            <person name="Tomimura Y."/>
            <person name="Tsolas J.M."/>
            <person name="Valente V.L."/>
            <person name="Venter E."/>
            <person name="Venter J.C."/>
            <person name="Vicario S."/>
            <person name="Vieira F.G."/>
            <person name="Vilella A.J."/>
            <person name="Villasante A."/>
            <person name="Walenz B."/>
            <person name="Wang J."/>
            <person name="Wasserman M."/>
            <person name="Watts T."/>
            <person name="Wilson D."/>
            <person name="Wilson R.K."/>
            <person name="Wing R.A."/>
            <person name="Wolfner M.F."/>
            <person name="Wong A."/>
            <person name="Wong G.K."/>
            <person name="Wu C.I."/>
            <person name="Wu G."/>
            <person name="Yamamoto D."/>
            <person name="Yang H.P."/>
            <person name="Yang S.P."/>
            <person name="Yorke J.A."/>
            <person name="Yoshida K."/>
            <person name="Zdobnov E."/>
            <person name="Zhang P."/>
            <person name="Zhang Y."/>
            <person name="Zimin A.V."/>
            <person name="Baldwin J."/>
            <person name="Abdouelleil A."/>
            <person name="Abdulkadir J."/>
            <person name="Abebe A."/>
            <person name="Abera B."/>
            <person name="Abreu J."/>
            <person name="Acer S.C."/>
            <person name="Aftuck L."/>
            <person name="Alexander A."/>
            <person name="An P."/>
            <person name="Anderson E."/>
            <person name="Anderson S."/>
            <person name="Arachi H."/>
            <person name="Azer M."/>
            <person name="Bachantsang P."/>
            <person name="Barry A."/>
            <person name="Bayul T."/>
            <person name="Berlin A."/>
            <person name="Bessette D."/>
            <person name="Bloom T."/>
            <person name="Blye J."/>
            <person name="Boguslavskiy L."/>
            <person name="Bonnet C."/>
            <person name="Boukhgalter B."/>
            <person name="Bourzgui I."/>
            <person name="Brown A."/>
            <person name="Cahill P."/>
            <person name="Channer S."/>
            <person name="Cheshatsang Y."/>
            <person name="Chuda L."/>
            <person name="Citroen M."/>
            <person name="Collymore A."/>
            <person name="Cooke P."/>
            <person name="Costello M."/>
            <person name="D'Aco K."/>
            <person name="Daza R."/>
            <person name="De Haan G."/>
            <person name="DeGray S."/>
            <person name="DeMaso C."/>
            <person name="Dhargay N."/>
            <person name="Dooley K."/>
            <person name="Dooley E."/>
            <person name="Doricent M."/>
            <person name="Dorje P."/>
            <person name="Dorjee K."/>
            <person name="Dupes A."/>
            <person name="Elong R."/>
            <person name="Falk J."/>
            <person name="Farina A."/>
            <person name="Faro S."/>
            <person name="Ferguson D."/>
            <person name="Fisher S."/>
            <person name="Foley C.D."/>
            <person name="Franke A."/>
            <person name="Friedrich D."/>
            <person name="Gadbois L."/>
            <person name="Gearin G."/>
            <person name="Gearin C.R."/>
            <person name="Giannoukos G."/>
            <person name="Goode T."/>
            <person name="Graham J."/>
            <person name="Grandbois E."/>
            <person name="Grewal S."/>
            <person name="Gyaltsen K."/>
            <person name="Hafez N."/>
            <person name="Hagos B."/>
            <person name="Hall J."/>
            <person name="Henson C."/>
            <person name="Hollinger A."/>
            <person name="Honan T."/>
            <person name="Huard M.D."/>
            <person name="Hughes L."/>
            <person name="Hurhula B."/>
            <person name="Husby M.E."/>
            <person name="Kamat A."/>
            <person name="Kanga B."/>
            <person name="Kashin S."/>
            <person name="Khazanovich D."/>
            <person name="Kisner P."/>
            <person name="Lance K."/>
            <person name="Lara M."/>
            <person name="Lee W."/>
            <person name="Lennon N."/>
            <person name="Letendre F."/>
            <person name="LeVine R."/>
            <person name="Lipovsky A."/>
            <person name="Liu X."/>
            <person name="Liu J."/>
            <person name="Liu S."/>
            <person name="Lokyitsang T."/>
            <person name="Lokyitsang Y."/>
            <person name="Lubonja R."/>
            <person name="Lui A."/>
            <person name="MacDonald P."/>
            <person name="Magnisalis V."/>
            <person name="Maru K."/>
            <person name="Matthews C."/>
            <person name="McCusker W."/>
            <person name="McDonough S."/>
            <person name="Mehta T."/>
            <person name="Meldrim J."/>
            <person name="Meneus L."/>
            <person name="Mihai O."/>
            <person name="Mihalev A."/>
            <person name="Mihova T."/>
            <person name="Mittelman R."/>
            <person name="Mlenga V."/>
            <person name="Montmayeur A."/>
            <person name="Mulrain L."/>
            <person name="Navidi A."/>
            <person name="Naylor J."/>
            <person name="Negash T."/>
            <person name="Nguyen T."/>
            <person name="Nguyen N."/>
            <person name="Nicol R."/>
            <person name="Norbu C."/>
            <person name="Norbu N."/>
            <person name="Novod N."/>
            <person name="O'Neill B."/>
            <person name="Osman S."/>
            <person name="Markiewicz E."/>
            <person name="Oyono O.L."/>
            <person name="Patti C."/>
            <person name="Phunkhang P."/>
            <person name="Pierre F."/>
            <person name="Priest M."/>
            <person name="Raghuraman S."/>
            <person name="Rege F."/>
            <person name="Reyes R."/>
            <person name="Rise C."/>
            <person name="Rogov P."/>
            <person name="Ross K."/>
            <person name="Ryan E."/>
            <person name="Settipalli S."/>
            <person name="Shea T."/>
            <person name="Sherpa N."/>
            <person name="Shi L."/>
            <person name="Shih D."/>
            <person name="Sparrow T."/>
            <person name="Spaulding J."/>
            <person name="Stalker J."/>
            <person name="Stange-Thomann N."/>
            <person name="Stavropoulos S."/>
            <person name="Stone C."/>
            <person name="Strader C."/>
            <person name="Tesfaye S."/>
            <person name="Thomson T."/>
            <person name="Thoulutsang Y."/>
            <person name="Thoulutsang D."/>
            <person name="Topham K."/>
            <person name="Topping I."/>
            <person name="Tsamla T."/>
            <person name="Vassiliev H."/>
            <person name="Vo A."/>
            <person name="Wangchuk T."/>
            <person name="Wangdi T."/>
            <person name="Weiand M."/>
            <person name="Wilkinson J."/>
            <person name="Wilson A."/>
            <person name="Yadav S."/>
            <person name="Young G."/>
            <person name="Yu Q."/>
            <person name="Zembek L."/>
            <person name="Zhong D."/>
            <person name="Zimmer A."/>
            <person name="Zwirko Z."/>
            <person name="Jaffe D.B."/>
            <person name="Alvarez P."/>
            <person name="Brockman W."/>
            <person name="Butler J."/>
            <person name="Chin C."/>
            <person name="Gnerre S."/>
            <person name="Grabherr M."/>
            <person name="Kleber M."/>
            <person name="Mauceli E."/>
            <person name="MacCallum I."/>
        </authorList>
    </citation>
    <scope>NUCLEOTIDE SEQUENCE [LARGE SCALE GENOMIC DNA]</scope>
    <source>
        <strain evidence="7">Tucson 14030-0811.24</strain>
    </source>
</reference>
<evidence type="ECO:0000313" key="6">
    <source>
        <dbReference type="EMBL" id="EDW75530.2"/>
    </source>
</evidence>
<keyword evidence="7" id="KW-1185">Reference proteome</keyword>
<evidence type="ECO:0000259" key="4">
    <source>
        <dbReference type="PROSITE" id="PS50060"/>
    </source>
</evidence>
<name>B4MTU1_DROWI</name>
<keyword evidence="3" id="KW-0812">Transmembrane</keyword>
<keyword evidence="3" id="KW-1133">Transmembrane helix</keyword>
<proteinExistence type="predicted"/>
<dbReference type="Gene3D" id="4.10.410.20">
    <property type="match status" value="1"/>
</dbReference>
<feature type="region of interest" description="Disordered" evidence="2">
    <location>
        <begin position="327"/>
        <end position="359"/>
    </location>
</feature>
<dbReference type="SUPFAM" id="SSF90188">
    <property type="entry name" value="Somatomedin B domain"/>
    <property type="match status" value="1"/>
</dbReference>
<dbReference type="STRING" id="7260.B4MTU1"/>
<dbReference type="PANTHER" id="PTHR23282:SF146">
    <property type="entry name" value="RT07201P-RELATED"/>
    <property type="match status" value="1"/>
</dbReference>
<dbReference type="CDD" id="cd06263">
    <property type="entry name" value="MAM"/>
    <property type="match status" value="1"/>
</dbReference>
<evidence type="ECO:0000256" key="3">
    <source>
        <dbReference type="SAM" id="Phobius"/>
    </source>
</evidence>
<dbReference type="EMBL" id="CH963852">
    <property type="protein sequence ID" value="EDW75530.2"/>
    <property type="molecule type" value="Genomic_DNA"/>
</dbReference>
<feature type="domain" description="MAM" evidence="4">
    <location>
        <begin position="64"/>
        <end position="238"/>
    </location>
</feature>
<gene>
    <name evidence="6" type="primary">Dwil\GK23906</name>
    <name evidence="6" type="ORF">Dwil_GK23906</name>
</gene>
<dbReference type="HOGENOM" id="CLU_439600_0_0_1"/>
<organism evidence="6 7">
    <name type="scientific">Drosophila willistoni</name>
    <name type="common">Fruit fly</name>
    <dbReference type="NCBI Taxonomy" id="7260"/>
    <lineage>
        <taxon>Eukaryota</taxon>
        <taxon>Metazoa</taxon>
        <taxon>Ecdysozoa</taxon>
        <taxon>Arthropoda</taxon>
        <taxon>Hexapoda</taxon>
        <taxon>Insecta</taxon>
        <taxon>Pterygota</taxon>
        <taxon>Neoptera</taxon>
        <taxon>Endopterygota</taxon>
        <taxon>Diptera</taxon>
        <taxon>Brachycera</taxon>
        <taxon>Muscomorpha</taxon>
        <taxon>Ephydroidea</taxon>
        <taxon>Drosophilidae</taxon>
        <taxon>Drosophila</taxon>
        <taxon>Sophophora</taxon>
    </lineage>
</organism>
<evidence type="ECO:0000259" key="5">
    <source>
        <dbReference type="PROSITE" id="PS50958"/>
    </source>
</evidence>
<sequence>MIEPGCAKPEPIENGDRQRIGSMKTVVQCHDGYVVSGNQIAFCNGRNWDRLLGTCRPSNHSLNHSCDFETEDQCGWSKNGEWKRMANVRHFHSYSTGPRHDHTLQHALGGHYMLFESSTQRDGDYHLISPIYPRELSLKTACCFRFHYFMYGIGVGSLAVWVKLHSLPLDIIWSSERNISQKFIVSGSQGNHWLEHTIQIDEMTEDFQVVITAIEPTQKFGDIAIDDVQLLTGSECGAVEEIQTTTPDLDAPTDEPMIYDRMNCSNRCGEVSPGDDYKRPDGKWIGVCACDENCLQNQNCCYDYLQTCLVSNETSTTVEEEMTTIPATTPTTTSTTRRTTTTTTTKRTTTTKKATTTTKRTTTTTKKATTTKKITTPSTTSSTTTTKKPIITTASTTKTTPTTTTTSTKLNFKTQMDYNYFPARISWSVSSDDIRGNENENSTSPAHIFWYFMLGIITITVVASLAYRWRSCSTASMATTAKVKAVSFKKALGNGLSRGSSYSKKGNQTSLLSDNDYNGVEDGDNDVLQFEEMGVDIRNATVL</sequence>